<feature type="transmembrane region" description="Helical" evidence="6">
    <location>
        <begin position="57"/>
        <end position="77"/>
    </location>
</feature>
<evidence type="ECO:0000313" key="7">
    <source>
        <dbReference type="EMBL" id="BBX14361.1"/>
    </source>
</evidence>
<feature type="transmembrane region" description="Helical" evidence="6">
    <location>
        <begin position="157"/>
        <end position="175"/>
    </location>
</feature>
<feature type="transmembrane region" description="Helical" evidence="6">
    <location>
        <begin position="181"/>
        <end position="199"/>
    </location>
</feature>
<evidence type="ECO:0000256" key="2">
    <source>
        <dbReference type="ARBA" id="ARBA00022475"/>
    </source>
</evidence>
<sequence>MSYNNMLDLAAGGVLLAAVLAVWRRDLSVTVQRLLVAQGAALAAIPLIRGVHDHDRALIAVAIAVLAVRAVALPWLLARALGAERRERREATPLVGTAASLLVVTVLVVVAFVIAQPVIDLQRNSATTAAAAAIATVLIALFMMATRRHAISQAAGLLMLDNGIAATAFLLTAGVPLIVELGASLDVLFVLIVLGVLTGRLRNTFGGVDLDLLRELRD</sequence>
<keyword evidence="5 6" id="KW-0472">Membrane</keyword>
<feature type="transmembrane region" description="Helical" evidence="6">
    <location>
        <begin position="6"/>
        <end position="23"/>
    </location>
</feature>
<accession>A0A7I7JT00</accession>
<comment type="subcellular location">
    <subcellularLocation>
        <location evidence="1">Cell membrane</location>
        <topology evidence="1">Multi-pass membrane protein</topology>
    </subcellularLocation>
</comment>
<dbReference type="AlphaFoldDB" id="A0A7I7JT00"/>
<evidence type="ECO:0008006" key="9">
    <source>
        <dbReference type="Google" id="ProtNLM"/>
    </source>
</evidence>
<dbReference type="PANTHER" id="PTHR38601:SF1">
    <property type="entry name" value="HYDROGENASE-4 COMPONENT E"/>
    <property type="match status" value="1"/>
</dbReference>
<dbReference type="GO" id="GO:0005886">
    <property type="term" value="C:plasma membrane"/>
    <property type="evidence" value="ECO:0007669"/>
    <property type="project" value="UniProtKB-SubCell"/>
</dbReference>
<protein>
    <recommendedName>
        <fullName evidence="9">Hydrogenase HycP</fullName>
    </recommendedName>
</protein>
<evidence type="ECO:0000256" key="5">
    <source>
        <dbReference type="ARBA" id="ARBA00023136"/>
    </source>
</evidence>
<dbReference type="KEGG" id="mnm:MNVM_34420"/>
<dbReference type="EMBL" id="AP022562">
    <property type="protein sequence ID" value="BBX14361.1"/>
    <property type="molecule type" value="Genomic_DNA"/>
</dbReference>
<dbReference type="InterPro" id="IPR038730">
    <property type="entry name" value="HyfE-like"/>
</dbReference>
<proteinExistence type="predicted"/>
<organism evidence="7 8">
    <name type="scientific">Mycobacterium novum</name>
    <dbReference type="NCBI Taxonomy" id="2492438"/>
    <lineage>
        <taxon>Bacteria</taxon>
        <taxon>Bacillati</taxon>
        <taxon>Actinomycetota</taxon>
        <taxon>Actinomycetes</taxon>
        <taxon>Mycobacteriales</taxon>
        <taxon>Mycobacteriaceae</taxon>
        <taxon>Mycobacterium</taxon>
    </lineage>
</organism>
<evidence type="ECO:0000256" key="4">
    <source>
        <dbReference type="ARBA" id="ARBA00022989"/>
    </source>
</evidence>
<feature type="transmembrane region" description="Helical" evidence="6">
    <location>
        <begin position="125"/>
        <end position="145"/>
    </location>
</feature>
<name>A0A7I7JT00_9MYCO</name>
<feature type="transmembrane region" description="Helical" evidence="6">
    <location>
        <begin position="98"/>
        <end position="119"/>
    </location>
</feature>
<dbReference type="RefSeq" id="WP_013829535.1">
    <property type="nucleotide sequence ID" value="NZ_AP022562.1"/>
</dbReference>
<keyword evidence="8" id="KW-1185">Reference proteome</keyword>
<evidence type="ECO:0000256" key="3">
    <source>
        <dbReference type="ARBA" id="ARBA00022692"/>
    </source>
</evidence>
<reference evidence="7 8" key="1">
    <citation type="journal article" date="2019" name="Emerg. Microbes Infect.">
        <title>Comprehensive subspecies identification of 175 nontuberculous mycobacteria species based on 7547 genomic profiles.</title>
        <authorList>
            <person name="Matsumoto Y."/>
            <person name="Kinjo T."/>
            <person name="Motooka D."/>
            <person name="Nabeya D."/>
            <person name="Jung N."/>
            <person name="Uechi K."/>
            <person name="Horii T."/>
            <person name="Iida T."/>
            <person name="Fujita J."/>
            <person name="Nakamura S."/>
        </authorList>
    </citation>
    <scope>NUCLEOTIDE SEQUENCE [LARGE SCALE GENOMIC DNA]</scope>
    <source>
        <strain evidence="7 8">JCM 6391</strain>
    </source>
</reference>
<feature type="transmembrane region" description="Helical" evidence="6">
    <location>
        <begin position="35"/>
        <end position="51"/>
    </location>
</feature>
<evidence type="ECO:0000256" key="1">
    <source>
        <dbReference type="ARBA" id="ARBA00004651"/>
    </source>
</evidence>
<gene>
    <name evidence="7" type="ORF">MNVM_34420</name>
</gene>
<keyword evidence="4 6" id="KW-1133">Transmembrane helix</keyword>
<dbReference type="Proteomes" id="UP000466997">
    <property type="component" value="Chromosome"/>
</dbReference>
<dbReference type="PANTHER" id="PTHR38601">
    <property type="entry name" value="HYDROGENASE-4 COMPONENT E"/>
    <property type="match status" value="1"/>
</dbReference>
<keyword evidence="3 6" id="KW-0812">Transmembrane</keyword>
<keyword evidence="2" id="KW-1003">Cell membrane</keyword>
<evidence type="ECO:0000313" key="8">
    <source>
        <dbReference type="Proteomes" id="UP000466997"/>
    </source>
</evidence>
<evidence type="ECO:0000256" key="6">
    <source>
        <dbReference type="SAM" id="Phobius"/>
    </source>
</evidence>